<dbReference type="Proteomes" id="UP000253410">
    <property type="component" value="Unassembled WGS sequence"/>
</dbReference>
<evidence type="ECO:0000313" key="1">
    <source>
        <dbReference type="EMBL" id="RBL91248.1"/>
    </source>
</evidence>
<comment type="caution">
    <text evidence="1">The sequence shown here is derived from an EMBL/GenBank/DDBJ whole genome shotgun (WGS) entry which is preliminary data.</text>
</comment>
<reference evidence="1 2" key="1">
    <citation type="submission" date="2018-05" db="EMBL/GenBank/DDBJ databases">
        <title>Chitinophaga sp. K3CV102501T nov., isolated from isolated from a monsoon evergreen broad-leaved forest soil.</title>
        <authorList>
            <person name="Lv Y."/>
        </authorList>
    </citation>
    <scope>NUCLEOTIDE SEQUENCE [LARGE SCALE GENOMIC DNA]</scope>
    <source>
        <strain evidence="1 2">GDMCC 1.1325</strain>
    </source>
</reference>
<name>A0A365XYV4_9BACT</name>
<sequence>MDLEMLLDTFSGGISELENIRCMAETLMRTCYTDVLLLKEMSLQEELSLDFIQQVEDRFLRNDFRKIKEYSFSNRYLQKYCLKVISFFDSYEYYPGSLLSMGKDNLFVILKEGYQNNKRRGYLADVCARVGRNMEEAWMAASQVYAKTEMELLKCQNRRKETTTSK</sequence>
<protein>
    <submittedName>
        <fullName evidence="1">Uncharacterized protein</fullName>
    </submittedName>
</protein>
<proteinExistence type="predicted"/>
<dbReference type="EMBL" id="QFFJ01000001">
    <property type="protein sequence ID" value="RBL91248.1"/>
    <property type="molecule type" value="Genomic_DNA"/>
</dbReference>
<accession>A0A365XYV4</accession>
<organism evidence="1 2">
    <name type="scientific">Chitinophaga flava</name>
    <dbReference type="NCBI Taxonomy" id="2259036"/>
    <lineage>
        <taxon>Bacteria</taxon>
        <taxon>Pseudomonadati</taxon>
        <taxon>Bacteroidota</taxon>
        <taxon>Chitinophagia</taxon>
        <taxon>Chitinophagales</taxon>
        <taxon>Chitinophagaceae</taxon>
        <taxon>Chitinophaga</taxon>
    </lineage>
</organism>
<keyword evidence="2" id="KW-1185">Reference proteome</keyword>
<dbReference type="RefSeq" id="WP_113613846.1">
    <property type="nucleotide sequence ID" value="NZ_QFFJ01000001.1"/>
</dbReference>
<gene>
    <name evidence="1" type="ORF">DF182_01080</name>
</gene>
<dbReference type="AlphaFoldDB" id="A0A365XYV4"/>
<dbReference type="OrthoDB" id="10002618at2"/>
<evidence type="ECO:0000313" key="2">
    <source>
        <dbReference type="Proteomes" id="UP000253410"/>
    </source>
</evidence>